<dbReference type="PROSITE" id="PS51257">
    <property type="entry name" value="PROKAR_LIPOPROTEIN"/>
    <property type="match status" value="1"/>
</dbReference>
<proteinExistence type="predicted"/>
<keyword evidence="2" id="KW-1185">Reference proteome</keyword>
<dbReference type="Proteomes" id="UP001221142">
    <property type="component" value="Unassembled WGS sequence"/>
</dbReference>
<organism evidence="1 2">
    <name type="scientific">Roridomyces roridus</name>
    <dbReference type="NCBI Taxonomy" id="1738132"/>
    <lineage>
        <taxon>Eukaryota</taxon>
        <taxon>Fungi</taxon>
        <taxon>Dikarya</taxon>
        <taxon>Basidiomycota</taxon>
        <taxon>Agaricomycotina</taxon>
        <taxon>Agaricomycetes</taxon>
        <taxon>Agaricomycetidae</taxon>
        <taxon>Agaricales</taxon>
        <taxon>Marasmiineae</taxon>
        <taxon>Mycenaceae</taxon>
        <taxon>Roridomyces</taxon>
    </lineage>
</organism>
<accession>A0AAD7BUP4</accession>
<dbReference type="EMBL" id="JARKIF010000009">
    <property type="protein sequence ID" value="KAJ7631058.1"/>
    <property type="molecule type" value="Genomic_DNA"/>
</dbReference>
<name>A0AAD7BUP4_9AGAR</name>
<gene>
    <name evidence="1" type="ORF">FB45DRAFT_867273</name>
</gene>
<reference evidence="1" key="1">
    <citation type="submission" date="2023-03" db="EMBL/GenBank/DDBJ databases">
        <title>Massive genome expansion in bonnet fungi (Mycena s.s.) driven by repeated elements and novel gene families across ecological guilds.</title>
        <authorList>
            <consortium name="Lawrence Berkeley National Laboratory"/>
            <person name="Harder C.B."/>
            <person name="Miyauchi S."/>
            <person name="Viragh M."/>
            <person name="Kuo A."/>
            <person name="Thoen E."/>
            <person name="Andreopoulos B."/>
            <person name="Lu D."/>
            <person name="Skrede I."/>
            <person name="Drula E."/>
            <person name="Henrissat B."/>
            <person name="Morin E."/>
            <person name="Kohler A."/>
            <person name="Barry K."/>
            <person name="LaButti K."/>
            <person name="Morin E."/>
            <person name="Salamov A."/>
            <person name="Lipzen A."/>
            <person name="Mereny Z."/>
            <person name="Hegedus B."/>
            <person name="Baldrian P."/>
            <person name="Stursova M."/>
            <person name="Weitz H."/>
            <person name="Taylor A."/>
            <person name="Grigoriev I.V."/>
            <person name="Nagy L.G."/>
            <person name="Martin F."/>
            <person name="Kauserud H."/>
        </authorList>
    </citation>
    <scope>NUCLEOTIDE SEQUENCE</scope>
    <source>
        <strain evidence="1">9284</strain>
    </source>
</reference>
<sequence>MLPRVAQVASNAASGFMQSLAQGQFASGLFSCTTSRYACSQEATAHPLATTPHAPSISAAGPEVPIIPLVNFNPETGLPTVTFGYIQPGFVTFQSSVNGIPYLNPCLAKYMDELPLDMPTKGWKPDTTYNPPIPVIPADVDRSKIPKCKHIGSRLRHFDDDLGYYLVQVCINLLQRIWKIFYQMWRAKDDKECCACGKGLLGERATSTIPEGRLCTNCSTHIGAAEGYSDMEPAARLLYSRQFAHSCAQFLSEHRHLEAQFLPPSAGKDHCPLCETAFSPSVERHSRTDLWPNLAFCHPCHRRFNNLQNVYVHVEQDITLFTFCMLLLMVLHKVPAQCSRRGCNRAIGTTSASTSASNAGVV</sequence>
<comment type="caution">
    <text evidence="1">The sequence shown here is derived from an EMBL/GenBank/DDBJ whole genome shotgun (WGS) entry which is preliminary data.</text>
</comment>
<dbReference type="AlphaFoldDB" id="A0AAD7BUP4"/>
<evidence type="ECO:0000313" key="1">
    <source>
        <dbReference type="EMBL" id="KAJ7631058.1"/>
    </source>
</evidence>
<protein>
    <submittedName>
        <fullName evidence="1">Uncharacterized protein</fullName>
    </submittedName>
</protein>
<evidence type="ECO:0000313" key="2">
    <source>
        <dbReference type="Proteomes" id="UP001221142"/>
    </source>
</evidence>